<dbReference type="InterPro" id="IPR042099">
    <property type="entry name" value="ANL_N_sf"/>
</dbReference>
<evidence type="ECO:0000256" key="1">
    <source>
        <dbReference type="ARBA" id="ARBA00022741"/>
    </source>
</evidence>
<dbReference type="SUPFAM" id="SSF56801">
    <property type="entry name" value="Acetyl-CoA synthetase-like"/>
    <property type="match status" value="1"/>
</dbReference>
<keyword evidence="5" id="KW-1185">Reference proteome</keyword>
<protein>
    <submittedName>
        <fullName evidence="4">AMP-binding protein</fullName>
    </submittedName>
</protein>
<accession>A0ABS3JKU2</accession>
<dbReference type="RefSeq" id="WP_207330591.1">
    <property type="nucleotide sequence ID" value="NZ_JAFMYW010000006.1"/>
</dbReference>
<organism evidence="4 5">
    <name type="scientific">Fibrella forsythiae</name>
    <dbReference type="NCBI Taxonomy" id="2817061"/>
    <lineage>
        <taxon>Bacteria</taxon>
        <taxon>Pseudomonadati</taxon>
        <taxon>Bacteroidota</taxon>
        <taxon>Cytophagia</taxon>
        <taxon>Cytophagales</taxon>
        <taxon>Spirosomataceae</taxon>
        <taxon>Fibrella</taxon>
    </lineage>
</organism>
<evidence type="ECO:0000313" key="5">
    <source>
        <dbReference type="Proteomes" id="UP000664628"/>
    </source>
</evidence>
<dbReference type="Gene3D" id="3.40.50.12780">
    <property type="entry name" value="N-terminal domain of ligase-like"/>
    <property type="match status" value="1"/>
</dbReference>
<dbReference type="Pfam" id="PF23562">
    <property type="entry name" value="AMP-binding_C_3"/>
    <property type="match status" value="1"/>
</dbReference>
<keyword evidence="2" id="KW-0067">ATP-binding</keyword>
<feature type="domain" description="AMP-dependent synthetase/ligase" evidence="3">
    <location>
        <begin position="26"/>
        <end position="401"/>
    </location>
</feature>
<comment type="caution">
    <text evidence="4">The sequence shown here is derived from an EMBL/GenBank/DDBJ whole genome shotgun (WGS) entry which is preliminary data.</text>
</comment>
<evidence type="ECO:0000256" key="2">
    <source>
        <dbReference type="ARBA" id="ARBA00022840"/>
    </source>
</evidence>
<dbReference type="InterPro" id="IPR000873">
    <property type="entry name" value="AMP-dep_synth/lig_dom"/>
</dbReference>
<evidence type="ECO:0000313" key="4">
    <source>
        <dbReference type="EMBL" id="MBO0950632.1"/>
    </source>
</evidence>
<dbReference type="PROSITE" id="PS00455">
    <property type="entry name" value="AMP_BINDING"/>
    <property type="match status" value="1"/>
</dbReference>
<proteinExistence type="predicted"/>
<reference evidence="4 5" key="1">
    <citation type="submission" date="2021-03" db="EMBL/GenBank/DDBJ databases">
        <title>Fibrella sp. HMF5405 genome sequencing and assembly.</title>
        <authorList>
            <person name="Kang H."/>
            <person name="Kim H."/>
            <person name="Bae S."/>
            <person name="Joh K."/>
        </authorList>
    </citation>
    <scope>NUCLEOTIDE SEQUENCE [LARGE SCALE GENOMIC DNA]</scope>
    <source>
        <strain evidence="4 5">HMF5405</strain>
    </source>
</reference>
<dbReference type="PANTHER" id="PTHR43272">
    <property type="entry name" value="LONG-CHAIN-FATTY-ACID--COA LIGASE"/>
    <property type="match status" value="1"/>
</dbReference>
<dbReference type="PANTHER" id="PTHR43272:SF33">
    <property type="entry name" value="AMP-BINDING DOMAIN-CONTAINING PROTEIN-RELATED"/>
    <property type="match status" value="1"/>
</dbReference>
<name>A0ABS3JKU2_9BACT</name>
<dbReference type="EMBL" id="JAFMYW010000006">
    <property type="protein sequence ID" value="MBO0950632.1"/>
    <property type="molecule type" value="Genomic_DNA"/>
</dbReference>
<dbReference type="Proteomes" id="UP000664628">
    <property type="component" value="Unassembled WGS sequence"/>
</dbReference>
<keyword evidence="1" id="KW-0547">Nucleotide-binding</keyword>
<sequence>MAADTASTDPASQLLVIPELFLKWEQVKPQATYLRQPVGDAFIDFTWANVGQQARRMATYLNSLGLPLGSHIGLVSKNCAHWLIADLAILLSGHVSVPFYPTLTADQLQQVLVHSECPVLFAGKLDNWAAMKSGVPDGVMLIGFPGYGPSGPTDPDLMSWESIMAQYEPIRDVFHPKPDDLFTIIYTSGTTGNPKGVMIDYKAVAQAMNDTREQMLHDTPEARFFSYLPLCHIAERNIVEAVCLATGGTIYFAESLDTFAKNLAVAKPTHFLAVPRIWTKFQLGILAKIPQKKLDTLLRIPVVSSLVKRKIRQGLGLNNAQLIITGAAPMPQSLIKWFRLLGIHIQEAYGMTENLGAVTLMPRYDMRDGTVGQLYPGMEVRIDSQTGEIATKSGWLMRGYFKEPALTANVLQNGWLATGDVGTLDADGYLTITGRVKEMYKTAKGEYVAPAQIEFGFADNAYIEQICVAGQQLPQPLALIVLSEIGRHADRIVVERSLEDTLTALNPKLHTYERVRKLVIVRDTWTVDNNLMTPTMKIKRNIIEARYNANLQPWYENDEVIIWE</sequence>
<dbReference type="InterPro" id="IPR020845">
    <property type="entry name" value="AMP-binding_CS"/>
</dbReference>
<evidence type="ECO:0000259" key="3">
    <source>
        <dbReference type="Pfam" id="PF00501"/>
    </source>
</evidence>
<dbReference type="Pfam" id="PF00501">
    <property type="entry name" value="AMP-binding"/>
    <property type="match status" value="1"/>
</dbReference>
<gene>
    <name evidence="4" type="ORF">J2I46_18705</name>
</gene>